<protein>
    <submittedName>
        <fullName evidence="2">Uncharacterized protein</fullName>
    </submittedName>
</protein>
<gene>
    <name evidence="2" type="ORF">LQ356_00825</name>
</gene>
<feature type="transmembrane region" description="Helical" evidence="1">
    <location>
        <begin position="50"/>
        <end position="68"/>
    </location>
</feature>
<dbReference type="RefSeq" id="WP_405311861.1">
    <property type="nucleotide sequence ID" value="NZ_CP088155.1"/>
</dbReference>
<keyword evidence="1" id="KW-0472">Membrane</keyword>
<keyword evidence="1" id="KW-0812">Transmembrane</keyword>
<dbReference type="Proteomes" id="UP001622612">
    <property type="component" value="Chromosome"/>
</dbReference>
<keyword evidence="1" id="KW-1133">Transmembrane helix</keyword>
<accession>A0ABZ2TM30</accession>
<proteinExistence type="predicted"/>
<evidence type="ECO:0000313" key="2">
    <source>
        <dbReference type="EMBL" id="WYM97429.1"/>
    </source>
</evidence>
<reference evidence="2" key="1">
    <citation type="submission" date="2021-11" db="EMBL/GenBank/DDBJ databases">
        <title>The first genome sequence of unculturable Mycoplasma faucium obtained by de novo assembly of metagenomic reads.</title>
        <authorList>
            <person name="Sabat A.J."/>
            <person name="Bathoorn E."/>
            <person name="Akkerboom V."/>
            <person name="Friedrich A.W."/>
        </authorList>
    </citation>
    <scope>NUCLEOTIDE SEQUENCE [LARGE SCALE GENOMIC DNA]</scope>
    <source>
        <strain evidence="2">UMCG-MFM1</strain>
    </source>
</reference>
<organism evidence="2 3">
    <name type="scientific">Metamycoplasma faucium</name>
    <dbReference type="NCBI Taxonomy" id="56142"/>
    <lineage>
        <taxon>Bacteria</taxon>
        <taxon>Bacillati</taxon>
        <taxon>Mycoplasmatota</taxon>
        <taxon>Mycoplasmoidales</taxon>
        <taxon>Metamycoplasmataceae</taxon>
        <taxon>Metamycoplasma</taxon>
    </lineage>
</organism>
<evidence type="ECO:0000256" key="1">
    <source>
        <dbReference type="SAM" id="Phobius"/>
    </source>
</evidence>
<keyword evidence="3" id="KW-1185">Reference proteome</keyword>
<name>A0ABZ2TM30_9BACT</name>
<evidence type="ECO:0000313" key="3">
    <source>
        <dbReference type="Proteomes" id="UP001622612"/>
    </source>
</evidence>
<sequence length="83" mass="9779">MFDICNLINSSVWLFCNSILDFENVFAVVDFPHHLGPWIQIAPEISNISLIFWSQIFLIYLLNVFLYIDKLENVAKNIEKCRK</sequence>
<dbReference type="EMBL" id="CP088155">
    <property type="protein sequence ID" value="WYM97429.1"/>
    <property type="molecule type" value="Genomic_DNA"/>
</dbReference>